<dbReference type="AlphaFoldDB" id="A0A7J6DTJ4"/>
<evidence type="ECO:0000259" key="2">
    <source>
        <dbReference type="PROSITE" id="PS50969"/>
    </source>
</evidence>
<dbReference type="EMBL" id="JAATIQ010000363">
    <property type="protein sequence ID" value="KAF4359839.1"/>
    <property type="molecule type" value="Genomic_DNA"/>
</dbReference>
<feature type="compositionally biased region" description="Low complexity" evidence="1">
    <location>
        <begin position="28"/>
        <end position="37"/>
    </location>
</feature>
<reference evidence="6 7" key="1">
    <citation type="journal article" date="2020" name="bioRxiv">
        <title>Sequence and annotation of 42 cannabis genomes reveals extensive copy number variation in cannabinoid synthesis and pathogen resistance genes.</title>
        <authorList>
            <person name="Mckernan K.J."/>
            <person name="Helbert Y."/>
            <person name="Kane L.T."/>
            <person name="Ebling H."/>
            <person name="Zhang L."/>
            <person name="Liu B."/>
            <person name="Eaton Z."/>
            <person name="Mclaughlin S."/>
            <person name="Kingan S."/>
            <person name="Baybayan P."/>
            <person name="Concepcion G."/>
            <person name="Jordan M."/>
            <person name="Riva A."/>
            <person name="Barbazuk W."/>
            <person name="Harkins T."/>
        </authorList>
    </citation>
    <scope>NUCLEOTIDE SEQUENCE [LARGE SCALE GENOMIC DNA]</scope>
    <source>
        <strain evidence="6 7">cv. Jamaican Lion 4</strain>
        <strain evidence="3">Father</strain>
        <strain evidence="4">Mother</strain>
        <tissue evidence="4">Leaf</tissue>
    </source>
</reference>
<accession>A0A7J6DTJ4</accession>
<dbReference type="InterPro" id="IPR011948">
    <property type="entry name" value="Dullard_phosphatase"/>
</dbReference>
<accession>A0A803QF63</accession>
<dbReference type="InterPro" id="IPR023214">
    <property type="entry name" value="HAD_sf"/>
</dbReference>
<dbReference type="EMBL" id="JAATIQ010000677">
    <property type="protein sequence ID" value="KAF4348588.1"/>
    <property type="molecule type" value="Genomic_DNA"/>
</dbReference>
<organism evidence="4 6">
    <name type="scientific">Cannabis sativa</name>
    <name type="common">Hemp</name>
    <name type="synonym">Marijuana</name>
    <dbReference type="NCBI Taxonomy" id="3483"/>
    <lineage>
        <taxon>Eukaryota</taxon>
        <taxon>Viridiplantae</taxon>
        <taxon>Streptophyta</taxon>
        <taxon>Embryophyta</taxon>
        <taxon>Tracheophyta</taxon>
        <taxon>Spermatophyta</taxon>
        <taxon>Magnoliopsida</taxon>
        <taxon>eudicotyledons</taxon>
        <taxon>Gunneridae</taxon>
        <taxon>Pentapetalae</taxon>
        <taxon>rosids</taxon>
        <taxon>fabids</taxon>
        <taxon>Rosales</taxon>
        <taxon>Cannabaceae</taxon>
        <taxon>Cannabis</taxon>
    </lineage>
</organism>
<feature type="compositionally biased region" description="Basic residues" evidence="1">
    <location>
        <begin position="18"/>
        <end position="27"/>
    </location>
</feature>
<dbReference type="Gene3D" id="3.40.50.1000">
    <property type="entry name" value="HAD superfamily/HAD-like"/>
    <property type="match status" value="1"/>
</dbReference>
<protein>
    <recommendedName>
        <fullName evidence="2">FCP1 homology domain-containing protein</fullName>
    </recommendedName>
</protein>
<dbReference type="OMA" id="EFMNFYV"/>
<dbReference type="NCBIfam" id="TIGR02251">
    <property type="entry name" value="HIF-SF_euk"/>
    <property type="match status" value="1"/>
</dbReference>
<evidence type="ECO:0000313" key="4">
    <source>
        <dbReference type="EMBL" id="KAF4349425.1"/>
    </source>
</evidence>
<dbReference type="InterPro" id="IPR050365">
    <property type="entry name" value="TIM50"/>
</dbReference>
<evidence type="ECO:0000313" key="7">
    <source>
        <dbReference type="Proteomes" id="UP000583929"/>
    </source>
</evidence>
<dbReference type="PROSITE" id="PS50969">
    <property type="entry name" value="FCP1"/>
    <property type="match status" value="1"/>
</dbReference>
<dbReference type="OrthoDB" id="277011at2759"/>
<evidence type="ECO:0000256" key="1">
    <source>
        <dbReference type="SAM" id="MobiDB-lite"/>
    </source>
</evidence>
<keyword evidence="7" id="KW-1185">Reference proteome</keyword>
<dbReference type="InterPro" id="IPR004274">
    <property type="entry name" value="FCP1_dom"/>
</dbReference>
<gene>
    <name evidence="4" type="ORF">F8388_021008</name>
    <name evidence="5" type="ORF">G4B88_020360</name>
    <name evidence="3" type="ORF">G4B88_024066</name>
</gene>
<evidence type="ECO:0000313" key="6">
    <source>
        <dbReference type="Proteomes" id="UP000525078"/>
    </source>
</evidence>
<feature type="region of interest" description="Disordered" evidence="1">
    <location>
        <begin position="1"/>
        <end position="37"/>
    </location>
</feature>
<sequence length="292" mass="33251">MVSRLIRKTPTKSIKDSRGRHRRKSSPVKKSPSSTASASTVISTINKSFFNCHRRLIKLFSKLTQIGTPTNCRKNKGYKILKKTPETLIPNPRRLITSFGGLLLPPLISPEKKRTIFLDLDETLVHSKPDPPPKRFDFVVRPRIEGETLNFYVLKRPGVDELLEYLRENDDKFEVVVFTAGLREYASLVLDKLDGNRVISHRLYRDSCKEVDGRLVKDLSDLGRDLRRSVIFDDNPNSYSLQPENGVPVQAFVDDVGGDCELSKLVGFLESSYEFDDIREAVKHYINANSNN</sequence>
<feature type="domain" description="FCP1 homology" evidence="2">
    <location>
        <begin position="109"/>
        <end position="272"/>
    </location>
</feature>
<dbReference type="InterPro" id="IPR036412">
    <property type="entry name" value="HAD-like_sf"/>
</dbReference>
<name>A0A7J6DTJ4_CANSA</name>
<dbReference type="CDD" id="cd07521">
    <property type="entry name" value="HAD_FCP1-like"/>
    <property type="match status" value="1"/>
</dbReference>
<dbReference type="FunFam" id="3.40.50.1000:FF:000093">
    <property type="entry name" value="NLI interacting factor-like phosphatase family protein"/>
    <property type="match status" value="1"/>
</dbReference>
<comment type="caution">
    <text evidence="4">The sequence shown here is derived from an EMBL/GenBank/DDBJ whole genome shotgun (WGS) entry which is preliminary data.</text>
</comment>
<dbReference type="PANTHER" id="PTHR12210">
    <property type="entry name" value="DULLARD PROTEIN PHOSPHATASE"/>
    <property type="match status" value="1"/>
</dbReference>
<dbReference type="SUPFAM" id="SSF56784">
    <property type="entry name" value="HAD-like"/>
    <property type="match status" value="1"/>
</dbReference>
<evidence type="ECO:0000313" key="5">
    <source>
        <dbReference type="EMBL" id="KAF4359839.1"/>
    </source>
</evidence>
<dbReference type="GO" id="GO:0016791">
    <property type="term" value="F:phosphatase activity"/>
    <property type="evidence" value="ECO:0007669"/>
    <property type="project" value="InterPro"/>
</dbReference>
<dbReference type="SMART" id="SM00577">
    <property type="entry name" value="CPDc"/>
    <property type="match status" value="1"/>
</dbReference>
<dbReference type="Proteomes" id="UP000525078">
    <property type="component" value="Unassembled WGS sequence"/>
</dbReference>
<proteinExistence type="predicted"/>
<dbReference type="EMBL" id="JAATIP010000395">
    <property type="protein sequence ID" value="KAF4349425.1"/>
    <property type="molecule type" value="Genomic_DNA"/>
</dbReference>
<feature type="compositionally biased region" description="Basic residues" evidence="1">
    <location>
        <begin position="1"/>
        <end position="10"/>
    </location>
</feature>
<dbReference type="Proteomes" id="UP000583929">
    <property type="component" value="Unassembled WGS sequence"/>
</dbReference>
<evidence type="ECO:0000313" key="3">
    <source>
        <dbReference type="EMBL" id="KAF4348588.1"/>
    </source>
</evidence>
<dbReference type="Pfam" id="PF03031">
    <property type="entry name" value="NIF"/>
    <property type="match status" value="1"/>
</dbReference>